<dbReference type="Gene3D" id="1.10.1040.10">
    <property type="entry name" value="N-(1-d-carboxylethyl)-l-norvaline Dehydrogenase, domain 2"/>
    <property type="match status" value="1"/>
</dbReference>
<comment type="catalytic activity">
    <reaction evidence="9 10">
        <text>(R)-pantoate + NADP(+) = 2-dehydropantoate + NADPH + H(+)</text>
        <dbReference type="Rhea" id="RHEA:16233"/>
        <dbReference type="ChEBI" id="CHEBI:11561"/>
        <dbReference type="ChEBI" id="CHEBI:15378"/>
        <dbReference type="ChEBI" id="CHEBI:15980"/>
        <dbReference type="ChEBI" id="CHEBI:57783"/>
        <dbReference type="ChEBI" id="CHEBI:58349"/>
        <dbReference type="EC" id="1.1.1.169"/>
    </reaction>
</comment>
<evidence type="ECO:0000313" key="13">
    <source>
        <dbReference type="EMBL" id="MDA5094327.1"/>
    </source>
</evidence>
<dbReference type="RefSeq" id="WP_271054031.1">
    <property type="nucleotide sequence ID" value="NZ_JAQIIO010000004.1"/>
</dbReference>
<evidence type="ECO:0000256" key="10">
    <source>
        <dbReference type="RuleBase" id="RU362068"/>
    </source>
</evidence>
<dbReference type="NCBIfam" id="TIGR00745">
    <property type="entry name" value="apbA_panE"/>
    <property type="match status" value="1"/>
</dbReference>
<evidence type="ECO:0000256" key="9">
    <source>
        <dbReference type="ARBA" id="ARBA00048793"/>
    </source>
</evidence>
<keyword evidence="14" id="KW-1185">Reference proteome</keyword>
<dbReference type="Pfam" id="PF02558">
    <property type="entry name" value="ApbA"/>
    <property type="match status" value="1"/>
</dbReference>
<keyword evidence="5 10" id="KW-0566">Pantothenate biosynthesis</keyword>
<dbReference type="InterPro" id="IPR036291">
    <property type="entry name" value="NAD(P)-bd_dom_sf"/>
</dbReference>
<dbReference type="PANTHER" id="PTHR21708">
    <property type="entry name" value="PROBABLE 2-DEHYDROPANTOATE 2-REDUCTASE"/>
    <property type="match status" value="1"/>
</dbReference>
<dbReference type="InterPro" id="IPR008927">
    <property type="entry name" value="6-PGluconate_DH-like_C_sf"/>
</dbReference>
<evidence type="ECO:0000259" key="11">
    <source>
        <dbReference type="Pfam" id="PF02558"/>
    </source>
</evidence>
<comment type="pathway">
    <text evidence="1 10">Cofactor biosynthesis; (R)-pantothenate biosynthesis; (R)-pantoate from 3-methyl-2-oxobutanoate: step 2/2.</text>
</comment>
<evidence type="ECO:0000256" key="2">
    <source>
        <dbReference type="ARBA" id="ARBA00007870"/>
    </source>
</evidence>
<dbReference type="InterPro" id="IPR051402">
    <property type="entry name" value="KPR-Related"/>
</dbReference>
<dbReference type="EC" id="1.1.1.169" evidence="3 10"/>
<feature type="domain" description="Ketopantoate reductase N-terminal" evidence="11">
    <location>
        <begin position="8"/>
        <end position="146"/>
    </location>
</feature>
<evidence type="ECO:0000259" key="12">
    <source>
        <dbReference type="Pfam" id="PF08546"/>
    </source>
</evidence>
<dbReference type="SUPFAM" id="SSF51735">
    <property type="entry name" value="NAD(P)-binding Rossmann-fold domains"/>
    <property type="match status" value="1"/>
</dbReference>
<organism evidence="13 14">
    <name type="scientific">Aliiroseovarius salicola</name>
    <dbReference type="NCBI Taxonomy" id="3009082"/>
    <lineage>
        <taxon>Bacteria</taxon>
        <taxon>Pseudomonadati</taxon>
        <taxon>Pseudomonadota</taxon>
        <taxon>Alphaproteobacteria</taxon>
        <taxon>Rhodobacterales</taxon>
        <taxon>Paracoccaceae</taxon>
        <taxon>Aliiroseovarius</taxon>
    </lineage>
</organism>
<gene>
    <name evidence="13" type="ORF">O2N63_09520</name>
</gene>
<comment type="function">
    <text evidence="10">Catalyzes the NADPH-dependent reduction of ketopantoate into pantoic acid.</text>
</comment>
<dbReference type="InterPro" id="IPR013332">
    <property type="entry name" value="KPR_N"/>
</dbReference>
<dbReference type="Pfam" id="PF08546">
    <property type="entry name" value="ApbA_C"/>
    <property type="match status" value="1"/>
</dbReference>
<dbReference type="Gene3D" id="3.40.50.720">
    <property type="entry name" value="NAD(P)-binding Rossmann-like Domain"/>
    <property type="match status" value="1"/>
</dbReference>
<accession>A0ABT4W1D7</accession>
<dbReference type="InterPro" id="IPR003710">
    <property type="entry name" value="ApbA"/>
</dbReference>
<evidence type="ECO:0000256" key="1">
    <source>
        <dbReference type="ARBA" id="ARBA00004994"/>
    </source>
</evidence>
<comment type="similarity">
    <text evidence="2 10">Belongs to the ketopantoate reductase family.</text>
</comment>
<dbReference type="PANTHER" id="PTHR21708:SF26">
    <property type="entry name" value="2-DEHYDROPANTOATE 2-REDUCTASE"/>
    <property type="match status" value="1"/>
</dbReference>
<comment type="caution">
    <text evidence="13">The sequence shown here is derived from an EMBL/GenBank/DDBJ whole genome shotgun (WGS) entry which is preliminary data.</text>
</comment>
<evidence type="ECO:0000256" key="7">
    <source>
        <dbReference type="ARBA" id="ARBA00023002"/>
    </source>
</evidence>
<reference evidence="13 14" key="1">
    <citation type="submission" date="2023-01" db="EMBL/GenBank/DDBJ databases">
        <authorList>
            <person name="Yoon J.-W."/>
        </authorList>
    </citation>
    <scope>NUCLEOTIDE SEQUENCE [LARGE SCALE GENOMIC DNA]</scope>
    <source>
        <strain evidence="13 14">KMU-50</strain>
    </source>
</reference>
<dbReference type="InterPro" id="IPR013752">
    <property type="entry name" value="KPA_reductase"/>
</dbReference>
<feature type="domain" description="Ketopantoate reductase C-terminal" evidence="12">
    <location>
        <begin position="178"/>
        <end position="299"/>
    </location>
</feature>
<dbReference type="GO" id="GO:0008677">
    <property type="term" value="F:2-dehydropantoate 2-reductase activity"/>
    <property type="evidence" value="ECO:0007669"/>
    <property type="project" value="UniProtKB-EC"/>
</dbReference>
<protein>
    <recommendedName>
        <fullName evidence="4 10">2-dehydropantoate 2-reductase</fullName>
        <ecNumber evidence="3 10">1.1.1.169</ecNumber>
    </recommendedName>
    <alternativeName>
        <fullName evidence="8 10">Ketopantoate reductase</fullName>
    </alternativeName>
</protein>
<evidence type="ECO:0000256" key="8">
    <source>
        <dbReference type="ARBA" id="ARBA00032024"/>
    </source>
</evidence>
<dbReference type="Proteomes" id="UP001528040">
    <property type="component" value="Unassembled WGS sequence"/>
</dbReference>
<evidence type="ECO:0000256" key="3">
    <source>
        <dbReference type="ARBA" id="ARBA00013014"/>
    </source>
</evidence>
<proteinExistence type="inferred from homology"/>
<evidence type="ECO:0000256" key="4">
    <source>
        <dbReference type="ARBA" id="ARBA00019465"/>
    </source>
</evidence>
<dbReference type="EMBL" id="JAQIIO010000004">
    <property type="protein sequence ID" value="MDA5094327.1"/>
    <property type="molecule type" value="Genomic_DNA"/>
</dbReference>
<evidence type="ECO:0000256" key="5">
    <source>
        <dbReference type="ARBA" id="ARBA00022655"/>
    </source>
</evidence>
<sequence length="307" mass="32203">MRIAMMATGGIGGFLAVKLTEAGHEVATIARGEHLRAIQEGGLRLIGPTGNSQVTPWLATDNPVEVGPVDAIIFGVKGDALDQAAMACKPMLGENTVVVPFLNGVEASDRLLAHLPEHNVANGVAKVSTTISAPGEITQTGEFATFIFAERDSRPTARVETLQCAMEEAGVSAPVTDDVERELWNKFILFSAMSGVTAAGRCTIGDIRAYPELTALFKAVAAETAAIGRAKGVALADSVEEDTWALVSALPPSIRASTAIDLEKGLPLEIDWLSGAACRLAKEYGIPAPANETLYAVLMPHKAGQMN</sequence>
<name>A0ABT4W1D7_9RHOB</name>
<evidence type="ECO:0000313" key="14">
    <source>
        <dbReference type="Proteomes" id="UP001528040"/>
    </source>
</evidence>
<dbReference type="SUPFAM" id="SSF48179">
    <property type="entry name" value="6-phosphogluconate dehydrogenase C-terminal domain-like"/>
    <property type="match status" value="1"/>
</dbReference>
<keyword evidence="6 10" id="KW-0521">NADP</keyword>
<keyword evidence="7 10" id="KW-0560">Oxidoreductase</keyword>
<dbReference type="InterPro" id="IPR013328">
    <property type="entry name" value="6PGD_dom2"/>
</dbReference>
<evidence type="ECO:0000256" key="6">
    <source>
        <dbReference type="ARBA" id="ARBA00022857"/>
    </source>
</evidence>